<gene>
    <name evidence="1" type="ORF">CNE99_04060</name>
</gene>
<dbReference type="SUPFAM" id="SSF51197">
    <property type="entry name" value="Clavaminate synthase-like"/>
    <property type="match status" value="1"/>
</dbReference>
<dbReference type="EMBL" id="NTKD01000014">
    <property type="protein sequence ID" value="PDH40244.1"/>
    <property type="molecule type" value="Genomic_DNA"/>
</dbReference>
<dbReference type="Pfam" id="PF05721">
    <property type="entry name" value="PhyH"/>
    <property type="match status" value="1"/>
</dbReference>
<evidence type="ECO:0008006" key="3">
    <source>
        <dbReference type="Google" id="ProtNLM"/>
    </source>
</evidence>
<protein>
    <recommendedName>
        <fullName evidence="3">Phytanoyl-CoA dioxygenase</fullName>
    </recommendedName>
</protein>
<dbReference type="Gene3D" id="2.60.120.620">
    <property type="entry name" value="q2cbj1_9rhob like domain"/>
    <property type="match status" value="1"/>
</dbReference>
<dbReference type="GO" id="GO:0016706">
    <property type="term" value="F:2-oxoglutarate-dependent dioxygenase activity"/>
    <property type="evidence" value="ECO:0007669"/>
    <property type="project" value="UniProtKB-ARBA"/>
</dbReference>
<evidence type="ECO:0000313" key="1">
    <source>
        <dbReference type="EMBL" id="PDH40244.1"/>
    </source>
</evidence>
<organism evidence="1 2">
    <name type="scientific">OM182 bacterium MED-G24</name>
    <dbReference type="NCBI Taxonomy" id="1986255"/>
    <lineage>
        <taxon>Bacteria</taxon>
        <taxon>Pseudomonadati</taxon>
        <taxon>Pseudomonadota</taxon>
        <taxon>Gammaproteobacteria</taxon>
        <taxon>OMG group</taxon>
        <taxon>OM182 clade</taxon>
    </lineage>
</organism>
<dbReference type="AlphaFoldDB" id="A0A2A5WVL4"/>
<name>A0A2A5WVL4_9GAMM</name>
<evidence type="ECO:0000313" key="2">
    <source>
        <dbReference type="Proteomes" id="UP000219327"/>
    </source>
</evidence>
<accession>A0A2A5WVL4</accession>
<sequence>MENHDPTDISEAVETYGLARHITELDEIGLTVVPQSTLGLNDTWFEQLRDAILRVAKERSGVTFDVATNPTAAFEGRPGVIGHLILSHLIHEDQVFEKVLTHPVKKALMTHMLGARHRLSVSDGWIKWQTPDTWEEESTTGFHTDQSVVPPPWNWRLPHIANMNWTLTDYTRENGALAYVPGSHLEGRLPEPGEALPLAVPVEAPMGSLVMFNGCTWHGAYRKTTPGLRVAMLGQHSRPYMLPFQDFKGRVADETYAASEDPDYLRSLMRDDEDQLRVDPFAVPRAQ</sequence>
<comment type="caution">
    <text evidence="1">The sequence shown here is derived from an EMBL/GenBank/DDBJ whole genome shotgun (WGS) entry which is preliminary data.</text>
</comment>
<dbReference type="InterPro" id="IPR008775">
    <property type="entry name" value="Phytyl_CoA_dOase-like"/>
</dbReference>
<proteinExistence type="predicted"/>
<dbReference type="Proteomes" id="UP000219327">
    <property type="component" value="Unassembled WGS sequence"/>
</dbReference>
<reference evidence="1 2" key="1">
    <citation type="submission" date="2017-08" db="EMBL/GenBank/DDBJ databases">
        <title>Fine stratification of microbial communities through a metagenomic profile of the photic zone.</title>
        <authorList>
            <person name="Haro-Moreno J.M."/>
            <person name="Lopez-Perez M."/>
            <person name="De La Torre J."/>
            <person name="Picazo A."/>
            <person name="Camacho A."/>
            <person name="Rodriguez-Valera F."/>
        </authorList>
    </citation>
    <scope>NUCLEOTIDE SEQUENCE [LARGE SCALE GENOMIC DNA]</scope>
    <source>
        <strain evidence="1">MED-G24</strain>
    </source>
</reference>